<protein>
    <submittedName>
        <fullName evidence="1">Uncharacterized protein</fullName>
    </submittedName>
</protein>
<dbReference type="EMBL" id="GL891382">
    <property type="protein sequence ID" value="EGO53725.1"/>
    <property type="molecule type" value="Genomic_DNA"/>
</dbReference>
<proteinExistence type="predicted"/>
<dbReference type="AlphaFoldDB" id="F8MZN5"/>
<dbReference type="Proteomes" id="UP000008065">
    <property type="component" value="Unassembled WGS sequence"/>
</dbReference>
<name>F8MZN5_NEUT8</name>
<evidence type="ECO:0000313" key="1">
    <source>
        <dbReference type="EMBL" id="EGO53725.1"/>
    </source>
</evidence>
<gene>
    <name evidence="1" type="ORF">NEUTE1DRAFT_115504</name>
</gene>
<dbReference type="KEGG" id="nte:NEUTE1DRAFT115504"/>
<sequence length="116" mass="13196">MSMGGGFYRGLDDSAKNAAAVSRTVFIAFAVECTVPLTPSPAEWARHTLHKYIYLEGIVGFWKVWLALVNTFLQGMELQKPPIPPIVPDDEEWKRRVFADVDEFIVTIHERSLYLL</sequence>
<keyword evidence="2" id="KW-1185">Reference proteome</keyword>
<dbReference type="HOGENOM" id="CLU_2097503_0_0_1"/>
<reference evidence="2" key="1">
    <citation type="journal article" date="2011" name="Genetics">
        <title>Massive changes in genome architecture accompany the transition to self-fertility in the filamentous fungus Neurospora tetrasperma.</title>
        <authorList>
            <person name="Ellison C.E."/>
            <person name="Stajich J.E."/>
            <person name="Jacobson D.J."/>
            <person name="Natvig D.O."/>
            <person name="Lapidus A."/>
            <person name="Foster B."/>
            <person name="Aerts A."/>
            <person name="Riley R."/>
            <person name="Lindquist E.A."/>
            <person name="Grigoriev I.V."/>
            <person name="Taylor J.W."/>
        </authorList>
    </citation>
    <scope>NUCLEOTIDE SEQUENCE [LARGE SCALE GENOMIC DNA]</scope>
    <source>
        <strain evidence="2">FGSC 2508 / P0657</strain>
    </source>
</reference>
<organism evidence="1 2">
    <name type="scientific">Neurospora tetrasperma (strain FGSC 2508 / ATCC MYA-4615 / P0657)</name>
    <dbReference type="NCBI Taxonomy" id="510951"/>
    <lineage>
        <taxon>Eukaryota</taxon>
        <taxon>Fungi</taxon>
        <taxon>Dikarya</taxon>
        <taxon>Ascomycota</taxon>
        <taxon>Pezizomycotina</taxon>
        <taxon>Sordariomycetes</taxon>
        <taxon>Sordariomycetidae</taxon>
        <taxon>Sordariales</taxon>
        <taxon>Sordariaceae</taxon>
        <taxon>Neurospora</taxon>
    </lineage>
</organism>
<dbReference type="VEuPathDB" id="FungiDB:NEUTE1DRAFT_115504"/>
<evidence type="ECO:0000313" key="2">
    <source>
        <dbReference type="Proteomes" id="UP000008065"/>
    </source>
</evidence>
<accession>F8MZN5</accession>